<feature type="compositionally biased region" description="Pro residues" evidence="3">
    <location>
        <begin position="155"/>
        <end position="168"/>
    </location>
</feature>
<dbReference type="HOGENOM" id="CLU_006198_1_0_1"/>
<dbReference type="SMART" id="SM00297">
    <property type="entry name" value="BROMO"/>
    <property type="match status" value="1"/>
</dbReference>
<feature type="region of interest" description="Disordered" evidence="3">
    <location>
        <begin position="194"/>
        <end position="261"/>
    </location>
</feature>
<evidence type="ECO:0000256" key="1">
    <source>
        <dbReference type="ARBA" id="ARBA00023117"/>
    </source>
</evidence>
<feature type="domain" description="Bromo" evidence="4">
    <location>
        <begin position="84"/>
        <end position="154"/>
    </location>
</feature>
<evidence type="ECO:0000256" key="3">
    <source>
        <dbReference type="SAM" id="MobiDB-lite"/>
    </source>
</evidence>
<dbReference type="GO" id="GO:0000124">
    <property type="term" value="C:SAGA complex"/>
    <property type="evidence" value="ECO:0007669"/>
    <property type="project" value="InterPro"/>
</dbReference>
<feature type="region of interest" description="Disordered" evidence="3">
    <location>
        <begin position="854"/>
        <end position="929"/>
    </location>
</feature>
<dbReference type="EMBL" id="KN833740">
    <property type="protein sequence ID" value="KIK22339.1"/>
    <property type="molecule type" value="Genomic_DNA"/>
</dbReference>
<keyword evidence="1 2" id="KW-0103">Bromodomain</keyword>
<dbReference type="InterPro" id="IPR001487">
    <property type="entry name" value="Bromodomain"/>
</dbReference>
<dbReference type="OrthoDB" id="21449at2759"/>
<dbReference type="InterPro" id="IPR009072">
    <property type="entry name" value="Histone-fold"/>
</dbReference>
<gene>
    <name evidence="5" type="ORF">PISMIDRAFT_11681</name>
</gene>
<dbReference type="Gene3D" id="1.20.920.10">
    <property type="entry name" value="Bromodomain-like"/>
    <property type="match status" value="1"/>
</dbReference>
<dbReference type="PANTHER" id="PTHR47343">
    <property type="entry name" value="TRANSCRIPTIONAL ACTIVATOR SPT7"/>
    <property type="match status" value="1"/>
</dbReference>
<keyword evidence="6" id="KW-1185">Reference proteome</keyword>
<name>A0A0C9Z8H9_9AGAM</name>
<dbReference type="AlphaFoldDB" id="A0A0C9Z8H9"/>
<dbReference type="PROSITE" id="PS00633">
    <property type="entry name" value="BROMODOMAIN_1"/>
    <property type="match status" value="1"/>
</dbReference>
<evidence type="ECO:0000313" key="5">
    <source>
        <dbReference type="EMBL" id="KIK22339.1"/>
    </source>
</evidence>
<evidence type="ECO:0000256" key="2">
    <source>
        <dbReference type="PROSITE-ProRule" id="PRU00035"/>
    </source>
</evidence>
<feature type="region of interest" description="Disordered" evidence="3">
    <location>
        <begin position="362"/>
        <end position="386"/>
    </location>
</feature>
<dbReference type="Proteomes" id="UP000054018">
    <property type="component" value="Unassembled WGS sequence"/>
</dbReference>
<dbReference type="InterPro" id="IPR037782">
    <property type="entry name" value="Spt7"/>
</dbReference>
<feature type="region of interest" description="Disordered" evidence="3">
    <location>
        <begin position="442"/>
        <end position="461"/>
    </location>
</feature>
<evidence type="ECO:0000313" key="6">
    <source>
        <dbReference type="Proteomes" id="UP000054018"/>
    </source>
</evidence>
<dbReference type="STRING" id="765257.A0A0C9Z8H9"/>
<dbReference type="PROSITE" id="PS50014">
    <property type="entry name" value="BROMODOMAIN_2"/>
    <property type="match status" value="1"/>
</dbReference>
<dbReference type="SUPFAM" id="SSF47370">
    <property type="entry name" value="Bromodomain"/>
    <property type="match status" value="1"/>
</dbReference>
<dbReference type="PANTHER" id="PTHR47343:SF1">
    <property type="entry name" value="TRANSCRIPTIONAL ACTIVATOR SPT7"/>
    <property type="match status" value="1"/>
</dbReference>
<dbReference type="InterPro" id="IPR036427">
    <property type="entry name" value="Bromodomain-like_sf"/>
</dbReference>
<dbReference type="GO" id="GO:0046982">
    <property type="term" value="F:protein heterodimerization activity"/>
    <property type="evidence" value="ECO:0007669"/>
    <property type="project" value="InterPro"/>
</dbReference>
<dbReference type="GO" id="GO:0046695">
    <property type="term" value="C:SLIK (SAGA-like) complex"/>
    <property type="evidence" value="ECO:0007669"/>
    <property type="project" value="InterPro"/>
</dbReference>
<accession>A0A0C9Z8H9</accession>
<dbReference type="GO" id="GO:0006357">
    <property type="term" value="P:regulation of transcription by RNA polymerase II"/>
    <property type="evidence" value="ECO:0007669"/>
    <property type="project" value="TreeGrafter"/>
</dbReference>
<dbReference type="Gene3D" id="1.10.20.10">
    <property type="entry name" value="Histone, subunit A"/>
    <property type="match status" value="1"/>
</dbReference>
<proteinExistence type="predicted"/>
<reference evidence="6" key="2">
    <citation type="submission" date="2015-01" db="EMBL/GenBank/DDBJ databases">
        <title>Evolutionary Origins and Diversification of the Mycorrhizal Mutualists.</title>
        <authorList>
            <consortium name="DOE Joint Genome Institute"/>
            <consortium name="Mycorrhizal Genomics Consortium"/>
            <person name="Kohler A."/>
            <person name="Kuo A."/>
            <person name="Nagy L.G."/>
            <person name="Floudas D."/>
            <person name="Copeland A."/>
            <person name="Barry K.W."/>
            <person name="Cichocki N."/>
            <person name="Veneault-Fourrey C."/>
            <person name="LaButti K."/>
            <person name="Lindquist E.A."/>
            <person name="Lipzen A."/>
            <person name="Lundell T."/>
            <person name="Morin E."/>
            <person name="Murat C."/>
            <person name="Riley R."/>
            <person name="Ohm R."/>
            <person name="Sun H."/>
            <person name="Tunlid A."/>
            <person name="Henrissat B."/>
            <person name="Grigoriev I.V."/>
            <person name="Hibbett D.S."/>
            <person name="Martin F."/>
        </authorList>
    </citation>
    <scope>NUCLEOTIDE SEQUENCE [LARGE SCALE GENOMIC DNA]</scope>
    <source>
        <strain evidence="6">441</strain>
    </source>
</reference>
<feature type="region of interest" description="Disordered" evidence="3">
    <location>
        <begin position="149"/>
        <end position="171"/>
    </location>
</feature>
<feature type="compositionally biased region" description="Polar residues" evidence="3">
    <location>
        <begin position="855"/>
        <end position="881"/>
    </location>
</feature>
<evidence type="ECO:0000259" key="4">
    <source>
        <dbReference type="PROSITE" id="PS50014"/>
    </source>
</evidence>
<dbReference type="Pfam" id="PF00439">
    <property type="entry name" value="Bromodomain"/>
    <property type="match status" value="1"/>
</dbReference>
<dbReference type="CDD" id="cd22927">
    <property type="entry name" value="HFD_SPT7"/>
    <property type="match status" value="1"/>
</dbReference>
<sequence length="998" mass="107727">MVRVSYFVTPSAAVHSPGTHTTAAGAMNNLLRTLTENQRRPSPDLKLLLNTVRDVRRLALDSKASDPFYESLEGLLYDLRTVTMDNHDAEAFLKPVSRSDVPDYYDVISNPMDLQTMLKKVKAKQYKSKREFKDDLDLMWSNCFTYNSTEVPSPSSSPTPTSPPPLPQDHPLRHCAMRLKKKAERLLINITDRRDRVDPPVPGDPSHHTTRSIARPKLNGLTLHDRDRDVTPTPLPGATFSRHVANGRSTRPPSISEAKPRKQVSFADSPALIRTQQGMSAFRDLDLGLARLLDATDFQRGEPGPSTISHAQKMAARLRHYTVSPEVDDEDAYSDNADSDVKMEALSDTGEKRKLVNPYLRQAKRPRLTPPDSGDEVEPSAETLRPPDQGELINLWWNAVQSDAHLANGLPCLPSIASFPPLLSQRPPRRVPLALPSAAVTTVSSAPTTPRKRRVRPVHVQSQSGTLLSLMNTNIKTLKRVRRTHTKFTALGFNAGDDGAGTGAPGVSLGAGGVGAGTEREDVPDPETELPEEAIDERPWLTRLRGAGGKTVARGGVEIGERAAGSCLKWMNRKVLEHVGFQGASGGALEVLTAVASEFLLNLGRTLRFLCDKYAHTMTSEELILHALFESGITRIQDLERYIKDDIVRYGMRLAELEKKLENAYREATSTEVPDDDALFNSDQEEDDALAMGAFADTLGEDFLGLRELGIAAELGLSSLSVPRKLLKGKRDATGGVKYAGFFGFLFRKMRFANAVLLFFNRWFLYCRAKPAEVLLPYPPPPPFLPVTSKNVEDQIGLLRPYYHQRLSSLAVTAPVPGEMPIMSLLGVLPLPPPPPPPSLPSLHLPLPGGVTGPAISTSVSQVKTDPSTSQQPLPHPSTTLPDDPPNPAQTRVGPTGHVAKPSLAASTVKKKTKGKEGGGAGTSGATGVPVTTVLHSEAVDGGAGAVGVHIGVVAGGGAGKEVTNGNGGVNVNVPGGSASPKKKARMVDMPPVIAARS</sequence>
<dbReference type="GO" id="GO:0005198">
    <property type="term" value="F:structural molecule activity"/>
    <property type="evidence" value="ECO:0007669"/>
    <property type="project" value="TreeGrafter"/>
</dbReference>
<protein>
    <recommendedName>
        <fullName evidence="4">Bromo domain-containing protein</fullName>
    </recommendedName>
</protein>
<organism evidence="5 6">
    <name type="scientific">Pisolithus microcarpus 441</name>
    <dbReference type="NCBI Taxonomy" id="765257"/>
    <lineage>
        <taxon>Eukaryota</taxon>
        <taxon>Fungi</taxon>
        <taxon>Dikarya</taxon>
        <taxon>Basidiomycota</taxon>
        <taxon>Agaricomycotina</taxon>
        <taxon>Agaricomycetes</taxon>
        <taxon>Agaricomycetidae</taxon>
        <taxon>Boletales</taxon>
        <taxon>Sclerodermatineae</taxon>
        <taxon>Pisolithaceae</taxon>
        <taxon>Pisolithus</taxon>
    </lineage>
</organism>
<dbReference type="InterPro" id="IPR018359">
    <property type="entry name" value="Bromodomain_CS"/>
</dbReference>
<dbReference type="PRINTS" id="PR00503">
    <property type="entry name" value="BROMODOMAIN"/>
</dbReference>
<dbReference type="GO" id="GO:0006325">
    <property type="term" value="P:chromatin organization"/>
    <property type="evidence" value="ECO:0007669"/>
    <property type="project" value="UniProtKB-ARBA"/>
</dbReference>
<reference evidence="5 6" key="1">
    <citation type="submission" date="2014-04" db="EMBL/GenBank/DDBJ databases">
        <authorList>
            <consortium name="DOE Joint Genome Institute"/>
            <person name="Kuo A."/>
            <person name="Kohler A."/>
            <person name="Costa M.D."/>
            <person name="Nagy L.G."/>
            <person name="Floudas D."/>
            <person name="Copeland A."/>
            <person name="Barry K.W."/>
            <person name="Cichocki N."/>
            <person name="Veneault-Fourrey C."/>
            <person name="LaButti K."/>
            <person name="Lindquist E.A."/>
            <person name="Lipzen A."/>
            <person name="Lundell T."/>
            <person name="Morin E."/>
            <person name="Murat C."/>
            <person name="Sun H."/>
            <person name="Tunlid A."/>
            <person name="Henrissat B."/>
            <person name="Grigoriev I.V."/>
            <person name="Hibbett D.S."/>
            <person name="Martin F."/>
            <person name="Nordberg H.P."/>
            <person name="Cantor M.N."/>
            <person name="Hua S.X."/>
        </authorList>
    </citation>
    <scope>NUCLEOTIDE SEQUENCE [LARGE SCALE GENOMIC DNA]</scope>
    <source>
        <strain evidence="5 6">441</strain>
    </source>
</reference>